<evidence type="ECO:0000313" key="3">
    <source>
        <dbReference type="Proteomes" id="UP000057158"/>
    </source>
</evidence>
<name>A0A0M4D316_9BACT</name>
<dbReference type="Pfam" id="PF01797">
    <property type="entry name" value="Y1_Tnp"/>
    <property type="match status" value="1"/>
</dbReference>
<keyword evidence="3" id="KW-1185">Reference proteome</keyword>
<dbReference type="PANTHER" id="PTHR34322:SF2">
    <property type="entry name" value="TRANSPOSASE IS200-LIKE DOMAIN-CONTAINING PROTEIN"/>
    <property type="match status" value="1"/>
</dbReference>
<gene>
    <name evidence="2" type="ORF">DSOUD_2758</name>
</gene>
<evidence type="ECO:0000259" key="1">
    <source>
        <dbReference type="SMART" id="SM01321"/>
    </source>
</evidence>
<feature type="domain" description="Transposase IS200-like" evidence="1">
    <location>
        <begin position="9"/>
        <end position="125"/>
    </location>
</feature>
<reference evidence="2 3" key="1">
    <citation type="submission" date="2015-07" db="EMBL/GenBank/DDBJ databases">
        <title>Isolation and Genomic Characterization of a Novel Halophilic Metal-Reducing Deltaproteobacterium from the Deep Subsurface.</title>
        <authorList>
            <person name="Badalamenti J.P."/>
            <person name="Summers Z.M."/>
            <person name="Gralnick J.A."/>
            <person name="Bond D.R."/>
        </authorList>
    </citation>
    <scope>NUCLEOTIDE SEQUENCE [LARGE SCALE GENOMIC DNA]</scope>
    <source>
        <strain evidence="2 3">WTL</strain>
    </source>
</reference>
<dbReference type="RefSeq" id="WP_053551501.1">
    <property type="nucleotide sequence ID" value="NZ_CP010802.1"/>
</dbReference>
<proteinExistence type="predicted"/>
<accession>A0A0M4D316</accession>
<dbReference type="Gene3D" id="3.30.70.1290">
    <property type="entry name" value="Transposase IS200-like"/>
    <property type="match status" value="1"/>
</dbReference>
<dbReference type="GO" id="GO:0003677">
    <property type="term" value="F:DNA binding"/>
    <property type="evidence" value="ECO:0007669"/>
    <property type="project" value="InterPro"/>
</dbReference>
<sequence length="262" mass="30080">MPRANRYFMPGYVWHITHRCHKQEFLLKFAQTRQRYIHWLYQARKRFGVEILNYAITSNHIHLVVRDGRGGNNIPAMIQLVAGRTGQEYNARKNRKGAFWEDRYHATAIETGKHLQRCLLYVDLNMVRAGVVNHPEDWAHGGYHEIQGNRRRNTIVDQNALADALELSSVEALRTAHGGWIEEALQGPHKREEAWSQSVAVGSAEFILRTQAALGLRGRNRDTAESDDAYMLRETEENYGLVFGVENGAIGPKNAHFWDVFC</sequence>
<dbReference type="OrthoDB" id="5417118at2"/>
<dbReference type="Proteomes" id="UP000057158">
    <property type="component" value="Chromosome"/>
</dbReference>
<dbReference type="AlphaFoldDB" id="A0A0M4D316"/>
<dbReference type="GO" id="GO:0006313">
    <property type="term" value="P:DNA transposition"/>
    <property type="evidence" value="ECO:0007669"/>
    <property type="project" value="InterPro"/>
</dbReference>
<dbReference type="KEGG" id="des:DSOUD_2758"/>
<evidence type="ECO:0000313" key="2">
    <source>
        <dbReference type="EMBL" id="ALC17496.1"/>
    </source>
</evidence>
<dbReference type="InterPro" id="IPR036515">
    <property type="entry name" value="Transposase_17_sf"/>
</dbReference>
<protein>
    <submittedName>
        <fullName evidence="2">REP element-mobilizing transposase RayT</fullName>
    </submittedName>
</protein>
<dbReference type="SMART" id="SM01321">
    <property type="entry name" value="Y1_Tnp"/>
    <property type="match status" value="1"/>
</dbReference>
<dbReference type="STRING" id="1603606.DSOUD_2758"/>
<dbReference type="InterPro" id="IPR002686">
    <property type="entry name" value="Transposase_17"/>
</dbReference>
<dbReference type="PANTHER" id="PTHR34322">
    <property type="entry name" value="TRANSPOSASE, Y1_TNP DOMAIN-CONTAINING"/>
    <property type="match status" value="1"/>
</dbReference>
<dbReference type="EMBL" id="CP010802">
    <property type="protein sequence ID" value="ALC17496.1"/>
    <property type="molecule type" value="Genomic_DNA"/>
</dbReference>
<dbReference type="GO" id="GO:0004803">
    <property type="term" value="F:transposase activity"/>
    <property type="evidence" value="ECO:0007669"/>
    <property type="project" value="InterPro"/>
</dbReference>
<dbReference type="SUPFAM" id="SSF143422">
    <property type="entry name" value="Transposase IS200-like"/>
    <property type="match status" value="1"/>
</dbReference>
<organism evidence="2 3">
    <name type="scientific">Desulfuromonas soudanensis</name>
    <dbReference type="NCBI Taxonomy" id="1603606"/>
    <lineage>
        <taxon>Bacteria</taxon>
        <taxon>Pseudomonadati</taxon>
        <taxon>Thermodesulfobacteriota</taxon>
        <taxon>Desulfuromonadia</taxon>
        <taxon>Desulfuromonadales</taxon>
        <taxon>Desulfuromonadaceae</taxon>
        <taxon>Desulfuromonas</taxon>
    </lineage>
</organism>
<dbReference type="PATRIC" id="fig|1603606.3.peg.2985"/>